<evidence type="ECO:0000256" key="2">
    <source>
        <dbReference type="ARBA" id="ARBA00023125"/>
    </source>
</evidence>
<dbReference type="Gene3D" id="1.10.10.60">
    <property type="entry name" value="Homeodomain-like"/>
    <property type="match status" value="2"/>
</dbReference>
<name>A0A8I0AD57_9CLOT</name>
<keyword evidence="3" id="KW-0804">Transcription</keyword>
<keyword evidence="1" id="KW-0805">Transcription regulation</keyword>
<evidence type="ECO:0000313" key="6">
    <source>
        <dbReference type="Proteomes" id="UP000662088"/>
    </source>
</evidence>
<dbReference type="InterPro" id="IPR018062">
    <property type="entry name" value="HTH_AraC-typ_CS"/>
</dbReference>
<dbReference type="InterPro" id="IPR037923">
    <property type="entry name" value="HTH-like"/>
</dbReference>
<dbReference type="InterPro" id="IPR003313">
    <property type="entry name" value="AraC-bd"/>
</dbReference>
<evidence type="ECO:0000259" key="4">
    <source>
        <dbReference type="PROSITE" id="PS01124"/>
    </source>
</evidence>
<dbReference type="GO" id="GO:0003700">
    <property type="term" value="F:DNA-binding transcription factor activity"/>
    <property type="evidence" value="ECO:0007669"/>
    <property type="project" value="InterPro"/>
</dbReference>
<dbReference type="CDD" id="cd06986">
    <property type="entry name" value="cupin_MmsR-like_N"/>
    <property type="match status" value="1"/>
</dbReference>
<gene>
    <name evidence="5" type="ORF">H8R92_05315</name>
</gene>
<dbReference type="PANTHER" id="PTHR43280:SF2">
    <property type="entry name" value="HTH-TYPE TRANSCRIPTIONAL REGULATOR EXSA"/>
    <property type="match status" value="1"/>
</dbReference>
<reference evidence="5" key="1">
    <citation type="submission" date="2020-08" db="EMBL/GenBank/DDBJ databases">
        <title>Genome public.</title>
        <authorList>
            <person name="Liu C."/>
            <person name="Sun Q."/>
        </authorList>
    </citation>
    <scope>NUCLEOTIDE SEQUENCE</scope>
    <source>
        <strain evidence="5">NSJ-42</strain>
    </source>
</reference>
<feature type="domain" description="HTH araC/xylS-type" evidence="4">
    <location>
        <begin position="174"/>
        <end position="272"/>
    </location>
</feature>
<dbReference type="PANTHER" id="PTHR43280">
    <property type="entry name" value="ARAC-FAMILY TRANSCRIPTIONAL REGULATOR"/>
    <property type="match status" value="1"/>
</dbReference>
<sequence length="286" mass="33274">MSDIYFLENTNKDFIDLYLCYCGMEQCAPLYSFGPAIRPNYLLHYVLDGKGYYYVNNEKYEVNKNEGFLICPNVVTFYQADEENPWTYLWIGIDGEKVETYLKAAGLNNDTLIFKYNDGDLLKEYILEMLKHNTSSSSDSLKIEGLLYMFFSELAKQNKSDPIHKNDINNNYINKAIEFIQNNYHNPIKVSDIANYVCLNRSYLSTVFQNNLNMSPQKFLMEFRITKAATLLYDTDLPITNIAYSCGYSDPLAFSKAFKKIKGVSPKEYRLKKKETTEKFLLNEIK</sequence>
<comment type="caution">
    <text evidence="5">The sequence shown here is derived from an EMBL/GenBank/DDBJ whole genome shotgun (WGS) entry which is preliminary data.</text>
</comment>
<dbReference type="PROSITE" id="PS00041">
    <property type="entry name" value="HTH_ARAC_FAMILY_1"/>
    <property type="match status" value="1"/>
</dbReference>
<keyword evidence="6" id="KW-1185">Reference proteome</keyword>
<dbReference type="SMART" id="SM00342">
    <property type="entry name" value="HTH_ARAC"/>
    <property type="match status" value="1"/>
</dbReference>
<evidence type="ECO:0000256" key="1">
    <source>
        <dbReference type="ARBA" id="ARBA00023015"/>
    </source>
</evidence>
<dbReference type="EMBL" id="JACOOQ010000006">
    <property type="protein sequence ID" value="MBC5639858.1"/>
    <property type="molecule type" value="Genomic_DNA"/>
</dbReference>
<dbReference type="AlphaFoldDB" id="A0A8I0AD57"/>
<dbReference type="InterPro" id="IPR020449">
    <property type="entry name" value="Tscrpt_reg_AraC-type_HTH"/>
</dbReference>
<dbReference type="PRINTS" id="PR00032">
    <property type="entry name" value="HTHARAC"/>
</dbReference>
<evidence type="ECO:0000256" key="3">
    <source>
        <dbReference type="ARBA" id="ARBA00023163"/>
    </source>
</evidence>
<dbReference type="Gene3D" id="2.60.120.280">
    <property type="entry name" value="Regulatory protein AraC"/>
    <property type="match status" value="1"/>
</dbReference>
<dbReference type="Pfam" id="PF02311">
    <property type="entry name" value="AraC_binding"/>
    <property type="match status" value="1"/>
</dbReference>
<dbReference type="InterPro" id="IPR009057">
    <property type="entry name" value="Homeodomain-like_sf"/>
</dbReference>
<dbReference type="Pfam" id="PF12833">
    <property type="entry name" value="HTH_18"/>
    <property type="match status" value="1"/>
</dbReference>
<protein>
    <submittedName>
        <fullName evidence="5">AraC family transcriptional regulator</fullName>
    </submittedName>
</protein>
<dbReference type="SUPFAM" id="SSF46689">
    <property type="entry name" value="Homeodomain-like"/>
    <property type="match status" value="2"/>
</dbReference>
<dbReference type="SUPFAM" id="SSF51215">
    <property type="entry name" value="Regulatory protein AraC"/>
    <property type="match status" value="1"/>
</dbReference>
<dbReference type="Proteomes" id="UP000662088">
    <property type="component" value="Unassembled WGS sequence"/>
</dbReference>
<organism evidence="5 6">
    <name type="scientific">Clostridium lentum</name>
    <dbReference type="NCBI Taxonomy" id="2763037"/>
    <lineage>
        <taxon>Bacteria</taxon>
        <taxon>Bacillati</taxon>
        <taxon>Bacillota</taxon>
        <taxon>Clostridia</taxon>
        <taxon>Eubacteriales</taxon>
        <taxon>Clostridiaceae</taxon>
        <taxon>Clostridium</taxon>
    </lineage>
</organism>
<dbReference type="RefSeq" id="WP_022168859.1">
    <property type="nucleotide sequence ID" value="NZ_JACOOQ010000006.1"/>
</dbReference>
<evidence type="ECO:0000313" key="5">
    <source>
        <dbReference type="EMBL" id="MBC5639858.1"/>
    </source>
</evidence>
<keyword evidence="2" id="KW-0238">DNA-binding</keyword>
<dbReference type="InterPro" id="IPR018060">
    <property type="entry name" value="HTH_AraC"/>
</dbReference>
<dbReference type="GO" id="GO:0043565">
    <property type="term" value="F:sequence-specific DNA binding"/>
    <property type="evidence" value="ECO:0007669"/>
    <property type="project" value="InterPro"/>
</dbReference>
<proteinExistence type="predicted"/>
<dbReference type="PROSITE" id="PS01124">
    <property type="entry name" value="HTH_ARAC_FAMILY_2"/>
    <property type="match status" value="1"/>
</dbReference>
<accession>A0A8I0AD57</accession>